<dbReference type="GeneID" id="24438474"/>
<evidence type="ECO:0000313" key="2">
    <source>
        <dbReference type="Proteomes" id="UP000009168"/>
    </source>
</evidence>
<dbReference type="InParanoid" id="W7X191"/>
<dbReference type="Proteomes" id="UP000009168">
    <property type="component" value="Unassembled WGS sequence"/>
</dbReference>
<proteinExistence type="predicted"/>
<dbReference type="AlphaFoldDB" id="W7X191"/>
<sequence length="190" mass="22741">MRNFQSSWLTSSHQKHIQILFIFLRFFSNFLQLSKFINFLSFLQENISKNYEFTQFLYYQQIKIIQLSNAREKIENLNMCLSELFSHNPTQIIVVQSFMKKSIVFQAKKNLDPTYSIKSFSGQIYIENKEESKWTNQRRQKQIERNNDLIIIQLYIQKQTRGSSCNKVIKYSQFGCNQSITLLSKMQETK</sequence>
<dbReference type="RefSeq" id="XP_012656150.1">
    <property type="nucleotide sequence ID" value="XM_012800696.1"/>
</dbReference>
<reference evidence="2" key="1">
    <citation type="journal article" date="2006" name="PLoS Biol.">
        <title>Macronuclear genome sequence of the ciliate Tetrahymena thermophila, a model eukaryote.</title>
        <authorList>
            <person name="Eisen J.A."/>
            <person name="Coyne R.S."/>
            <person name="Wu M."/>
            <person name="Wu D."/>
            <person name="Thiagarajan M."/>
            <person name="Wortman J.R."/>
            <person name="Badger J.H."/>
            <person name="Ren Q."/>
            <person name="Amedeo P."/>
            <person name="Jones K.M."/>
            <person name="Tallon L.J."/>
            <person name="Delcher A.L."/>
            <person name="Salzberg S.L."/>
            <person name="Silva J.C."/>
            <person name="Haas B.J."/>
            <person name="Majoros W.H."/>
            <person name="Farzad M."/>
            <person name="Carlton J.M."/>
            <person name="Smith R.K. Jr."/>
            <person name="Garg J."/>
            <person name="Pearlman R.E."/>
            <person name="Karrer K.M."/>
            <person name="Sun L."/>
            <person name="Manning G."/>
            <person name="Elde N.C."/>
            <person name="Turkewitz A.P."/>
            <person name="Asai D.J."/>
            <person name="Wilkes D.E."/>
            <person name="Wang Y."/>
            <person name="Cai H."/>
            <person name="Collins K."/>
            <person name="Stewart B.A."/>
            <person name="Lee S.R."/>
            <person name="Wilamowska K."/>
            <person name="Weinberg Z."/>
            <person name="Ruzzo W.L."/>
            <person name="Wloga D."/>
            <person name="Gaertig J."/>
            <person name="Frankel J."/>
            <person name="Tsao C.-C."/>
            <person name="Gorovsky M.A."/>
            <person name="Keeling P.J."/>
            <person name="Waller R.F."/>
            <person name="Patron N.J."/>
            <person name="Cherry J.M."/>
            <person name="Stover N.A."/>
            <person name="Krieger C.J."/>
            <person name="del Toro C."/>
            <person name="Ryder H.F."/>
            <person name="Williamson S.C."/>
            <person name="Barbeau R.A."/>
            <person name="Hamilton E.P."/>
            <person name="Orias E."/>
        </authorList>
    </citation>
    <scope>NUCLEOTIDE SEQUENCE [LARGE SCALE GENOMIC DNA]</scope>
    <source>
        <strain evidence="2">SB210</strain>
    </source>
</reference>
<gene>
    <name evidence="1" type="ORF">TTHERM_000330043</name>
</gene>
<keyword evidence="2" id="KW-1185">Reference proteome</keyword>
<evidence type="ECO:0000313" key="1">
    <source>
        <dbReference type="EMBL" id="EWS71332.1"/>
    </source>
</evidence>
<dbReference type="KEGG" id="tet:TTHERM_000330043"/>
<organism evidence="1 2">
    <name type="scientific">Tetrahymena thermophila (strain SB210)</name>
    <dbReference type="NCBI Taxonomy" id="312017"/>
    <lineage>
        <taxon>Eukaryota</taxon>
        <taxon>Sar</taxon>
        <taxon>Alveolata</taxon>
        <taxon>Ciliophora</taxon>
        <taxon>Intramacronucleata</taxon>
        <taxon>Oligohymenophorea</taxon>
        <taxon>Hymenostomatida</taxon>
        <taxon>Tetrahymenina</taxon>
        <taxon>Tetrahymenidae</taxon>
        <taxon>Tetrahymena</taxon>
    </lineage>
</organism>
<accession>W7X191</accession>
<name>W7X191_TETTS</name>
<protein>
    <submittedName>
        <fullName evidence="1">Uncharacterized protein</fullName>
    </submittedName>
</protein>
<dbReference type="EMBL" id="GG662299">
    <property type="protein sequence ID" value="EWS71332.1"/>
    <property type="molecule type" value="Genomic_DNA"/>
</dbReference>